<proteinExistence type="predicted"/>
<dbReference type="EMBL" id="CP034412">
    <property type="protein sequence ID" value="QCY45905.1"/>
    <property type="molecule type" value="Genomic_DNA"/>
</dbReference>
<dbReference type="Proteomes" id="UP000307000">
    <property type="component" value="Chromosome"/>
</dbReference>
<dbReference type="Gene3D" id="1.20.58.220">
    <property type="entry name" value="Phosphate transport system protein phou homolog 2, domain 2"/>
    <property type="match status" value="1"/>
</dbReference>
<accession>A0A5B7WRF8</accession>
<dbReference type="InterPro" id="IPR052912">
    <property type="entry name" value="UPF0111_domain"/>
</dbReference>
<dbReference type="KEGG" id="gcr:GcLGCM259_0115"/>
<dbReference type="PANTHER" id="PTHR37298:SF1">
    <property type="entry name" value="UPF0111 PROTEIN YKAA"/>
    <property type="match status" value="1"/>
</dbReference>
<sequence length="204" mass="22864">MKFQLFPSASRGLELLRDLAALIHGAVDTLAEMIGNAEGREQTLRSLAEAETKASDLHHAVLTHLRTSYLSTLPREDMYTFARLLHETIEKLRGTGELIALVGSTPLSARASEQLDLMGQLGEMATASLRQLHHLDDLEDNWLQMLHVSKRMARTHLAWSVENASYSKASTMHRHQLVADQLQDACTVMRQFTDHLGRVLVKES</sequence>
<keyword evidence="2" id="KW-1185">Reference proteome</keyword>
<reference evidence="1 2" key="1">
    <citation type="submission" date="2018-12" db="EMBL/GenBank/DDBJ databases">
        <title>Complete Genome Sequence of Glutamicibacter creatinolyticus strain LGCM259,isolated from an abscess of a 12-year-old mare in Italy.</title>
        <authorList>
            <person name="Santos R.G."/>
            <person name="Silva A.L."/>
            <person name="Seyffert N."/>
            <person name="Castro T.L.P."/>
            <person name="Attili A.R."/>
            <person name="Rifici C."/>
            <person name="Mazzullo G."/>
            <person name="Brenig B."/>
            <person name="Venanzi F."/>
            <person name="Azevedo V."/>
        </authorList>
    </citation>
    <scope>NUCLEOTIDE SEQUENCE [LARGE SCALE GENOMIC DNA]</scope>
    <source>
        <strain evidence="1 2">LGCM 259</strain>
    </source>
</reference>
<gene>
    <name evidence="1" type="ORF">GcLGCM259_0115</name>
</gene>
<dbReference type="PANTHER" id="PTHR37298">
    <property type="entry name" value="UPF0111 PROTEIN YKAA"/>
    <property type="match status" value="1"/>
</dbReference>
<dbReference type="InterPro" id="IPR038078">
    <property type="entry name" value="PhoU-like_sf"/>
</dbReference>
<evidence type="ECO:0008006" key="3">
    <source>
        <dbReference type="Google" id="ProtNLM"/>
    </source>
</evidence>
<evidence type="ECO:0000313" key="1">
    <source>
        <dbReference type="EMBL" id="QCY45905.1"/>
    </source>
</evidence>
<name>A0A5B7WRF8_9MICC</name>
<dbReference type="AlphaFoldDB" id="A0A5B7WRF8"/>
<dbReference type="RefSeq" id="WP_138925428.1">
    <property type="nucleotide sequence ID" value="NZ_CP034412.1"/>
</dbReference>
<evidence type="ECO:0000313" key="2">
    <source>
        <dbReference type="Proteomes" id="UP000307000"/>
    </source>
</evidence>
<protein>
    <recommendedName>
        <fullName evidence="3">Nuclease PIN</fullName>
    </recommendedName>
</protein>
<organism evidence="1 2">
    <name type="scientific">Glutamicibacter creatinolyticus</name>
    <dbReference type="NCBI Taxonomy" id="162496"/>
    <lineage>
        <taxon>Bacteria</taxon>
        <taxon>Bacillati</taxon>
        <taxon>Actinomycetota</taxon>
        <taxon>Actinomycetes</taxon>
        <taxon>Micrococcales</taxon>
        <taxon>Micrococcaceae</taxon>
        <taxon>Glutamicibacter</taxon>
    </lineage>
</organism>